<dbReference type="Pfam" id="PF00583">
    <property type="entry name" value="Acetyltransf_1"/>
    <property type="match status" value="1"/>
</dbReference>
<evidence type="ECO:0000256" key="2">
    <source>
        <dbReference type="ARBA" id="ARBA00023315"/>
    </source>
</evidence>
<dbReference type="InterPro" id="IPR000182">
    <property type="entry name" value="GNAT_dom"/>
</dbReference>
<dbReference type="Proteomes" id="UP000594800">
    <property type="component" value="Chromosome"/>
</dbReference>
<dbReference type="CDD" id="cd04301">
    <property type="entry name" value="NAT_SF"/>
    <property type="match status" value="1"/>
</dbReference>
<dbReference type="InterPro" id="IPR050832">
    <property type="entry name" value="Bact_Acetyltransf"/>
</dbReference>
<feature type="domain" description="N-acetyltransferase" evidence="3">
    <location>
        <begin position="1"/>
        <end position="158"/>
    </location>
</feature>
<evidence type="ECO:0000313" key="4">
    <source>
        <dbReference type="EMBL" id="QPH52431.1"/>
    </source>
</evidence>
<sequence>MIIRDYTPADREAVIALHEELQSYERDIRPTRAAGRQISVQQVDEYEATMADVEDARLLIAEREGVPVGFTFFLAEAEMLEDPQAQIYVQDFMVTASARRSGIGRALMVEIRRFMAERGIGLIDLQVLTGNNAALAFYRAEGFDVAYMGLQATTRQPD</sequence>
<dbReference type="SUPFAM" id="SSF55729">
    <property type="entry name" value="Acyl-CoA N-acyltransferases (Nat)"/>
    <property type="match status" value="1"/>
</dbReference>
<dbReference type="KEGG" id="poz:I0K15_11400"/>
<dbReference type="InterPro" id="IPR016181">
    <property type="entry name" value="Acyl_CoA_acyltransferase"/>
</dbReference>
<evidence type="ECO:0000259" key="3">
    <source>
        <dbReference type="PROSITE" id="PS51186"/>
    </source>
</evidence>
<organism evidence="4 5">
    <name type="scientific">Pontivivens ytuae</name>
    <dbReference type="NCBI Taxonomy" id="2789856"/>
    <lineage>
        <taxon>Bacteria</taxon>
        <taxon>Pseudomonadati</taxon>
        <taxon>Pseudomonadota</taxon>
        <taxon>Alphaproteobacteria</taxon>
        <taxon>Rhodobacterales</taxon>
        <taxon>Paracoccaceae</taxon>
        <taxon>Pontivivens</taxon>
    </lineage>
</organism>
<proteinExistence type="predicted"/>
<dbReference type="PANTHER" id="PTHR43877:SF2">
    <property type="entry name" value="AMINOALKYLPHOSPHONATE N-ACETYLTRANSFERASE-RELATED"/>
    <property type="match status" value="1"/>
</dbReference>
<dbReference type="GO" id="GO:0016747">
    <property type="term" value="F:acyltransferase activity, transferring groups other than amino-acyl groups"/>
    <property type="evidence" value="ECO:0007669"/>
    <property type="project" value="InterPro"/>
</dbReference>
<gene>
    <name evidence="4" type="ORF">I0K15_11400</name>
</gene>
<name>A0A7S9QBV9_9RHOB</name>
<evidence type="ECO:0000313" key="5">
    <source>
        <dbReference type="Proteomes" id="UP000594800"/>
    </source>
</evidence>
<dbReference type="PROSITE" id="PS51186">
    <property type="entry name" value="GNAT"/>
    <property type="match status" value="1"/>
</dbReference>
<keyword evidence="1 4" id="KW-0808">Transferase</keyword>
<protein>
    <submittedName>
        <fullName evidence="4">GNAT family N-acetyltransferase</fullName>
    </submittedName>
</protein>
<keyword evidence="5" id="KW-1185">Reference proteome</keyword>
<reference evidence="4 5" key="1">
    <citation type="submission" date="2020-11" db="EMBL/GenBank/DDBJ databases">
        <title>Description of Pontivivens ytuae sp. nov. isolated from deep sea sediment of Mariana Trench.</title>
        <authorList>
            <person name="Wang Z."/>
            <person name="Sun Q.-L."/>
            <person name="Xu X.-D."/>
            <person name="Tang Y.-Z."/>
            <person name="Zhang J."/>
        </authorList>
    </citation>
    <scope>NUCLEOTIDE SEQUENCE [LARGE SCALE GENOMIC DNA]</scope>
    <source>
        <strain evidence="4 5">MT2928</strain>
    </source>
</reference>
<dbReference type="EMBL" id="CP064942">
    <property type="protein sequence ID" value="QPH52431.1"/>
    <property type="molecule type" value="Genomic_DNA"/>
</dbReference>
<dbReference type="AlphaFoldDB" id="A0A7S9QBV9"/>
<dbReference type="RefSeq" id="WP_196101645.1">
    <property type="nucleotide sequence ID" value="NZ_CP064942.1"/>
</dbReference>
<evidence type="ECO:0000256" key="1">
    <source>
        <dbReference type="ARBA" id="ARBA00022679"/>
    </source>
</evidence>
<dbReference type="PANTHER" id="PTHR43877">
    <property type="entry name" value="AMINOALKYLPHOSPHONATE N-ACETYLTRANSFERASE-RELATED-RELATED"/>
    <property type="match status" value="1"/>
</dbReference>
<accession>A0A7S9QBV9</accession>
<dbReference type="Gene3D" id="3.40.630.30">
    <property type="match status" value="1"/>
</dbReference>
<keyword evidence="2" id="KW-0012">Acyltransferase</keyword>